<evidence type="ECO:0000256" key="4">
    <source>
        <dbReference type="ARBA" id="ARBA00022833"/>
    </source>
</evidence>
<dbReference type="Gene3D" id="2.70.98.30">
    <property type="entry name" value="Golgi alpha-mannosidase II, domain 4"/>
    <property type="match status" value="1"/>
</dbReference>
<dbReference type="InterPro" id="IPR028995">
    <property type="entry name" value="Glyco_hydro_57/38_cen_sf"/>
</dbReference>
<comment type="similarity">
    <text evidence="1 7">Belongs to the glycosyl hydrolase 38 family.</text>
</comment>
<dbReference type="RefSeq" id="XP_013780101.1">
    <property type="nucleotide sequence ID" value="XM_013924647.2"/>
</dbReference>
<evidence type="ECO:0000313" key="12">
    <source>
        <dbReference type="RefSeq" id="XP_013780101.1"/>
    </source>
</evidence>
<evidence type="ECO:0000313" key="11">
    <source>
        <dbReference type="Proteomes" id="UP000694941"/>
    </source>
</evidence>
<dbReference type="SMART" id="SM00872">
    <property type="entry name" value="Alpha-mann_mid"/>
    <property type="match status" value="1"/>
</dbReference>
<dbReference type="InterPro" id="IPR015341">
    <property type="entry name" value="Glyco_hydro_38_cen"/>
</dbReference>
<dbReference type="InterPro" id="IPR050843">
    <property type="entry name" value="Glycosyl_Hydrlase_38"/>
</dbReference>
<keyword evidence="9" id="KW-1133">Transmembrane helix</keyword>
<dbReference type="InterPro" id="IPR013780">
    <property type="entry name" value="Glyco_hydro_b"/>
</dbReference>
<dbReference type="InterPro" id="IPR011330">
    <property type="entry name" value="Glyco_hydro/deAcase_b/a-brl"/>
</dbReference>
<dbReference type="InterPro" id="IPR037094">
    <property type="entry name" value="Glyco_hydro_38_cen_sf"/>
</dbReference>
<comment type="cofactor">
    <cofactor evidence="7">
        <name>Zn(2+)</name>
        <dbReference type="ChEBI" id="CHEBI:29105"/>
    </cofactor>
    <text evidence="7">Binds 1 zinc ion per subunit.</text>
</comment>
<feature type="domain" description="Glycoside hydrolase family 38 central" evidence="10">
    <location>
        <begin position="516"/>
        <end position="603"/>
    </location>
</feature>
<evidence type="ECO:0000256" key="2">
    <source>
        <dbReference type="ARBA" id="ARBA00022723"/>
    </source>
</evidence>
<dbReference type="InterPro" id="IPR011682">
    <property type="entry name" value="Glyco_hydro_38_C"/>
</dbReference>
<keyword evidence="9" id="KW-0472">Membrane</keyword>
<evidence type="ECO:0000256" key="1">
    <source>
        <dbReference type="ARBA" id="ARBA00009792"/>
    </source>
</evidence>
<feature type="transmembrane region" description="Helical" evidence="9">
    <location>
        <begin position="16"/>
        <end position="35"/>
    </location>
</feature>
<reference evidence="12" key="1">
    <citation type="submission" date="2025-08" db="UniProtKB">
        <authorList>
            <consortium name="RefSeq"/>
        </authorList>
    </citation>
    <scope>IDENTIFICATION</scope>
    <source>
        <tissue evidence="12">Muscle</tissue>
    </source>
</reference>
<evidence type="ECO:0000256" key="8">
    <source>
        <dbReference type="SAM" id="Coils"/>
    </source>
</evidence>
<dbReference type="Pfam" id="PF07748">
    <property type="entry name" value="Glyco_hydro_38C"/>
    <property type="match status" value="1"/>
</dbReference>
<dbReference type="Gene3D" id="1.20.1270.50">
    <property type="entry name" value="Glycoside hydrolase family 38, central domain"/>
    <property type="match status" value="1"/>
</dbReference>
<dbReference type="Gene3D" id="3.20.110.10">
    <property type="entry name" value="Glycoside hydrolase 38, N terminal domain"/>
    <property type="match status" value="1"/>
</dbReference>
<accession>A0ABM1BE14</accession>
<keyword evidence="11" id="KW-1185">Reference proteome</keyword>
<dbReference type="PANTHER" id="PTHR11607">
    <property type="entry name" value="ALPHA-MANNOSIDASE"/>
    <property type="match status" value="1"/>
</dbReference>
<keyword evidence="2 7" id="KW-0479">Metal-binding</keyword>
<dbReference type="SUPFAM" id="SSF74650">
    <property type="entry name" value="Galactose mutarotase-like"/>
    <property type="match status" value="1"/>
</dbReference>
<dbReference type="Pfam" id="PF01074">
    <property type="entry name" value="Glyco_hydro_38N"/>
    <property type="match status" value="1"/>
</dbReference>
<name>A0ABM1BE14_LIMPO</name>
<dbReference type="PANTHER" id="PTHR11607:SF3">
    <property type="entry name" value="LYSOSOMAL ALPHA-MANNOSIDASE"/>
    <property type="match status" value="1"/>
</dbReference>
<keyword evidence="3 7" id="KW-0378">Hydrolase</keyword>
<keyword evidence="5" id="KW-1015">Disulfide bond</keyword>
<dbReference type="InterPro" id="IPR027291">
    <property type="entry name" value="Glyco_hydro_38_N_sf"/>
</dbReference>
<dbReference type="EC" id="3.2.1.-" evidence="7"/>
<keyword evidence="6 7" id="KW-0326">Glycosidase</keyword>
<dbReference type="SUPFAM" id="SSF88713">
    <property type="entry name" value="Glycoside hydrolase/deacetylase"/>
    <property type="match status" value="1"/>
</dbReference>
<sequence>MIRIRLGSSVIQFRRTVALAAAVCLLVAAGLLYLLNDQEGQFSQNINSIPGTFDKQNVGKNELGLLEQRLQRLEEELQNNRQMLGQIKETVRELTKDSSYGGIDSYLLLGNSHSFTSRLNRSSAHVMMEDCHFCGLPLVKSDIEMHDEYEKIKFDNPNGGVWKQGWNIQYNSEQWNKKKLKIIVVPHSHNDPGWLKTFERYFNDQTRHILNNMVVKLKEDERRRFIWAETSYLALWWEKIDNNAKKIVKRYLDSGQLEIVTGGWVMNDEASTHYFAMVDQMVEGHQWLEHHLEYKPKNGWAIDPFGMSPTMAYLLRRMGLDNMVIQRVHYSVKKQLAQKKGLEFLWRQSWDQNHTTDITCHMMPFYSYDVPHTCGPDPKICCQFDFKRLPGNKVNCPWRVPPVAISDKNVESKAWTLLDQYRKKSQLFRTNVVMIQLGDDFRYDKISEWDQQFSNYQKLFDYMNQREDWHVQAQFGTLEDYFTALRDETGLDERKYPTGLPTLIGDFFTYADRDDHYWSGYFTSRPFYKNMDRVLEAHLRGAEILFSLVWARMAHVGRDQVPFVEALMKNLVESRRNLGLFQHHDAITGTSKDPVVIDYATRMFQSIQKLQHVICQSSLYLLSNLQGHYTFDPNAVLFQIDEVQELHSSISKKFPLTFSSSVRKRKIFVYNSLSYSRREFLRLHVSTPNIEIRNSSGRILPVQISPVWEGSRILEGQFEALFLVEVQPLSLTSYSIESSGGISSGVTRATVTLYNVESLPDSKDFPLRVVDTPPEFSISSNYFTAVFSGADGMLRRIINRDDYSVTEARIQFLMYGTRPKGRDRSGAYLFLPDTAAQDIKYSRPHIRVIQGPLFSEVVVFLPDVEHHIRLRNSPGTDGSGIEIYNIVDVAREVNKELIMRFYTNISNQDQEFFTDLNGFQVIKRKIYDKIPLQGNVYPMATMVYLQDNRTRMTLVTGQPLGATSLKPGWLEVFLDRRLNQDDNRGLLQGVLDNKRTPSIFRLLLERRSYRSSSEGISSYPSLLSHHASLSLLHPMFNMIQLEKSLESKNVITGHDLNLHSMLTLMGQPLPCDIHLVNLRTLQAPPGGSASFLPSNSTALFLHRFGFDCHFKAVGLNCSTNKGKVSVDKLFPDLFGTSMEESSLSLMYTGNSISKFSTIQIPPMEILTLRLSRR</sequence>
<evidence type="ECO:0000256" key="7">
    <source>
        <dbReference type="RuleBase" id="RU361199"/>
    </source>
</evidence>
<keyword evidence="4 7" id="KW-0862">Zinc</keyword>
<protein>
    <recommendedName>
        <fullName evidence="7">Alpha-mannosidase</fullName>
        <ecNumber evidence="7">3.2.1.-</ecNumber>
    </recommendedName>
</protein>
<organism evidence="11 12">
    <name type="scientific">Limulus polyphemus</name>
    <name type="common">Atlantic horseshoe crab</name>
    <dbReference type="NCBI Taxonomy" id="6850"/>
    <lineage>
        <taxon>Eukaryota</taxon>
        <taxon>Metazoa</taxon>
        <taxon>Ecdysozoa</taxon>
        <taxon>Arthropoda</taxon>
        <taxon>Chelicerata</taxon>
        <taxon>Merostomata</taxon>
        <taxon>Xiphosura</taxon>
        <taxon>Limulidae</taxon>
        <taxon>Limulus</taxon>
    </lineage>
</organism>
<evidence type="ECO:0000256" key="6">
    <source>
        <dbReference type="ARBA" id="ARBA00023295"/>
    </source>
</evidence>
<dbReference type="InterPro" id="IPR011013">
    <property type="entry name" value="Gal_mutarotase_sf_dom"/>
</dbReference>
<dbReference type="CDD" id="cd10809">
    <property type="entry name" value="GH38N_AMII_GMII_SfManIII_like"/>
    <property type="match status" value="1"/>
</dbReference>
<evidence type="ECO:0000256" key="9">
    <source>
        <dbReference type="SAM" id="Phobius"/>
    </source>
</evidence>
<keyword evidence="8" id="KW-0175">Coiled coil</keyword>
<evidence type="ECO:0000256" key="5">
    <source>
        <dbReference type="ARBA" id="ARBA00023157"/>
    </source>
</evidence>
<evidence type="ECO:0000259" key="10">
    <source>
        <dbReference type="SMART" id="SM00872"/>
    </source>
</evidence>
<dbReference type="InterPro" id="IPR000602">
    <property type="entry name" value="Glyco_hydro_38_N"/>
</dbReference>
<dbReference type="SUPFAM" id="SSF88688">
    <property type="entry name" value="Families 57/38 glycoside transferase middle domain"/>
    <property type="match status" value="1"/>
</dbReference>
<dbReference type="Gene3D" id="2.60.40.1180">
    <property type="entry name" value="Golgi alpha-mannosidase II"/>
    <property type="match status" value="1"/>
</dbReference>
<feature type="coiled-coil region" evidence="8">
    <location>
        <begin position="56"/>
        <end position="93"/>
    </location>
</feature>
<gene>
    <name evidence="12" type="primary">LOC106464502</name>
</gene>
<dbReference type="Pfam" id="PF09261">
    <property type="entry name" value="Alpha-mann_mid"/>
    <property type="match status" value="1"/>
</dbReference>
<keyword evidence="9" id="KW-0812">Transmembrane</keyword>
<dbReference type="Proteomes" id="UP000694941">
    <property type="component" value="Unplaced"/>
</dbReference>
<evidence type="ECO:0000256" key="3">
    <source>
        <dbReference type="ARBA" id="ARBA00022801"/>
    </source>
</evidence>
<dbReference type="GeneID" id="106464502"/>
<proteinExistence type="inferred from homology"/>